<name>B3JET0_9BACT</name>
<dbReference type="AlphaFoldDB" id="B3JET0"/>
<protein>
    <recommendedName>
        <fullName evidence="2">Peptide-N-glycosidase F N-terminal domain-containing protein</fullName>
    </recommendedName>
</protein>
<dbReference type="Gene3D" id="2.60.120.1570">
    <property type="entry name" value="Peptide-N-glycosidase F, N-terminal domain"/>
    <property type="match status" value="1"/>
</dbReference>
<evidence type="ECO:0000313" key="3">
    <source>
        <dbReference type="EMBL" id="EDV02512.1"/>
    </source>
</evidence>
<reference evidence="3 4" key="1">
    <citation type="submission" date="2008-04" db="EMBL/GenBank/DDBJ databases">
        <title>Draft genome sequence of Bacteroides coprocola (DSM 17136).</title>
        <authorList>
            <person name="Sudarsanam P."/>
            <person name="Ley R."/>
            <person name="Guruge J."/>
            <person name="Turnbaugh P.J."/>
            <person name="Mahowald M."/>
            <person name="Liep D."/>
            <person name="Gordon J."/>
        </authorList>
    </citation>
    <scope>NUCLEOTIDE SEQUENCE [LARGE SCALE GENOMIC DNA]</scope>
    <source>
        <strain evidence="3 4">DSM 17136</strain>
    </source>
</reference>
<dbReference type="InterPro" id="IPR015197">
    <property type="entry name" value="PngaseF_C"/>
</dbReference>
<dbReference type="InterPro" id="IPR014784">
    <property type="entry name" value="Cu2_ascorb_mOase-like_C"/>
</dbReference>
<reference evidence="3 4" key="2">
    <citation type="submission" date="2008-04" db="EMBL/GenBank/DDBJ databases">
        <authorList>
            <person name="Fulton L."/>
            <person name="Clifton S."/>
            <person name="Fulton B."/>
            <person name="Xu J."/>
            <person name="Minx P."/>
            <person name="Pepin K.H."/>
            <person name="Johnson M."/>
            <person name="Thiruvilangam P."/>
            <person name="Bhonagiri V."/>
            <person name="Nash W.E."/>
            <person name="Mardis E.R."/>
            <person name="Wilson R.K."/>
        </authorList>
    </citation>
    <scope>NUCLEOTIDE SEQUENCE [LARGE SCALE GENOMIC DNA]</scope>
    <source>
        <strain evidence="3 4">DSM 17136</strain>
    </source>
</reference>
<dbReference type="STRING" id="470145.BACCOP_00373"/>
<evidence type="ECO:0000256" key="1">
    <source>
        <dbReference type="ARBA" id="ARBA00023157"/>
    </source>
</evidence>
<comment type="caution">
    <text evidence="3">The sequence shown here is derived from an EMBL/GenBank/DDBJ whole genome shotgun (WGS) entry which is preliminary data.</text>
</comment>
<keyword evidence="1" id="KW-1015">Disulfide bond</keyword>
<dbReference type="GO" id="GO:0016715">
    <property type="term" value="F:oxidoreductase activity, acting on paired donors, with incorporation or reduction of molecular oxygen, reduced ascorbate as one donor, and incorporation of one atom of oxygen"/>
    <property type="evidence" value="ECO:0007669"/>
    <property type="project" value="InterPro"/>
</dbReference>
<feature type="domain" description="Peptide-N-glycosidase F N-terminal" evidence="2">
    <location>
        <begin position="50"/>
        <end position="241"/>
    </location>
</feature>
<dbReference type="Pfam" id="PF09112">
    <property type="entry name" value="N-glycanase_N"/>
    <property type="match status" value="1"/>
</dbReference>
<sequence>MIYKNSNFINLKALEFNIDMRTIFILFSLLFTLTVNAASHKELPAKGNLSLQVFDNANVRFLPNTYPSFSEADSDGIIHLVNGRIILKKIQIPDYQRDVTVSLKVTVASNGDRWDKSGSCFVLPKNSAVNLLSIAQGKNKFPEVDSLKLENMVGIIPGKNYLPTIELMRFMTPFGVGHYSENDDSLSSKRRPVYIPKWEKCVQWEQDITDLYAALKGEVYVGIFIDTWTAEGYIASMELNIKETPIACEKLIRRHVEPLMNTVYYIGQSYPDIFARKSVSADFVLPKNAKNVRLKYIVTGHGGHSGGDEFVQKKNILSVDGKEVYSFIPWRDDCASFRRFNPATGVWLIERLAAYISEDGYKTKMVEEPLASSDLSRSNWCPGSDVVPEEIPLKELQAGKHTFTVSIPDAQPGNGEELNHWLVSAYLVWDE</sequence>
<dbReference type="HOGENOM" id="CLU_054912_0_0_10"/>
<dbReference type="Proteomes" id="UP000003146">
    <property type="component" value="Unassembled WGS sequence"/>
</dbReference>
<dbReference type="InterPro" id="IPR015196">
    <property type="entry name" value="PngaseF_N"/>
</dbReference>
<dbReference type="Pfam" id="PF09113">
    <property type="entry name" value="N-glycanase_C"/>
    <property type="match status" value="1"/>
</dbReference>
<gene>
    <name evidence="3" type="ORF">BACCOP_00373</name>
</gene>
<dbReference type="SUPFAM" id="SSF49742">
    <property type="entry name" value="PHM/PNGase F"/>
    <property type="match status" value="1"/>
</dbReference>
<dbReference type="SMART" id="SM01290">
    <property type="entry name" value="N-glycanase_N"/>
    <property type="match status" value="1"/>
</dbReference>
<dbReference type="eggNOG" id="ENOG502Z825">
    <property type="taxonomic scope" value="Bacteria"/>
</dbReference>
<dbReference type="InterPro" id="IPR008977">
    <property type="entry name" value="PHM/PNGase_F_dom_sf"/>
</dbReference>
<accession>B3JET0</accession>
<evidence type="ECO:0000259" key="2">
    <source>
        <dbReference type="SMART" id="SM01290"/>
    </source>
</evidence>
<dbReference type="Gene3D" id="2.60.120.230">
    <property type="match status" value="1"/>
</dbReference>
<evidence type="ECO:0000313" key="4">
    <source>
        <dbReference type="Proteomes" id="UP000003146"/>
    </source>
</evidence>
<organism evidence="3 4">
    <name type="scientific">Phocaeicola coprocola DSM 17136</name>
    <dbReference type="NCBI Taxonomy" id="470145"/>
    <lineage>
        <taxon>Bacteria</taxon>
        <taxon>Pseudomonadati</taxon>
        <taxon>Bacteroidota</taxon>
        <taxon>Bacteroidia</taxon>
        <taxon>Bacteroidales</taxon>
        <taxon>Bacteroidaceae</taxon>
        <taxon>Phocaeicola</taxon>
    </lineage>
</organism>
<proteinExistence type="predicted"/>
<dbReference type="InterPro" id="IPR043022">
    <property type="entry name" value="PngaseF_N_sf"/>
</dbReference>
<dbReference type="EMBL" id="ABIY02000047">
    <property type="protein sequence ID" value="EDV02512.1"/>
    <property type="molecule type" value="Genomic_DNA"/>
</dbReference>